<accession>A0A1G9B0N7</accession>
<dbReference type="InterPro" id="IPR016181">
    <property type="entry name" value="Acyl_CoA_acyltransferase"/>
</dbReference>
<sequence>MFIEPFSPDRHCTEEVAGLIYETEPAYFPLVFGRDRTRALSTIERLVRAGGNAFGREMITCAVREGRVAGILVMQAPDAPGLVKGALAVARAAGPITAVRFFLVELLIFAPHYLKREPEPAYEISSLSVAPAERGRGIGAALLEDAVRRVRSRGGGRIVLSVIAPNPPAVRLYERAGFHTVSTHRAWVPYRALTVLTMVYDAVQDRSDTLMQDFDETMRDVRRDLAE</sequence>
<reference evidence="3 4" key="1">
    <citation type="submission" date="2016-10" db="EMBL/GenBank/DDBJ databases">
        <authorList>
            <person name="Varghese N."/>
            <person name="Submissions S."/>
        </authorList>
    </citation>
    <scope>NUCLEOTIDE SEQUENCE [LARGE SCALE GENOMIC DNA]</scope>
    <source>
        <strain evidence="3 4">DSM 2373</strain>
    </source>
</reference>
<proteinExistence type="predicted"/>
<protein>
    <submittedName>
        <fullName evidence="3">Acetyltransferase (GNAT) family protein</fullName>
    </submittedName>
</protein>
<evidence type="ECO:0000256" key="1">
    <source>
        <dbReference type="ARBA" id="ARBA00022679"/>
    </source>
</evidence>
<evidence type="ECO:0000313" key="3">
    <source>
        <dbReference type="EMBL" id="SDK32684.1"/>
    </source>
</evidence>
<dbReference type="Gene3D" id="3.40.630.30">
    <property type="match status" value="1"/>
</dbReference>
<dbReference type="GO" id="GO:0008080">
    <property type="term" value="F:N-acetyltransferase activity"/>
    <property type="evidence" value="ECO:0007669"/>
    <property type="project" value="InterPro"/>
</dbReference>
<dbReference type="Proteomes" id="UP000326500">
    <property type="component" value="Unassembled WGS sequence"/>
</dbReference>
<organism evidence="3 4">
    <name type="scientific">Methanoculleus thermophilus</name>
    <dbReference type="NCBI Taxonomy" id="2200"/>
    <lineage>
        <taxon>Archaea</taxon>
        <taxon>Methanobacteriati</taxon>
        <taxon>Methanobacteriota</taxon>
        <taxon>Stenosarchaea group</taxon>
        <taxon>Methanomicrobia</taxon>
        <taxon>Methanomicrobiales</taxon>
        <taxon>Methanomicrobiaceae</taxon>
        <taxon>Methanoculleus</taxon>
    </lineage>
</organism>
<keyword evidence="4" id="KW-1185">Reference proteome</keyword>
<dbReference type="PROSITE" id="PS51186">
    <property type="entry name" value="GNAT"/>
    <property type="match status" value="1"/>
</dbReference>
<dbReference type="InterPro" id="IPR000182">
    <property type="entry name" value="GNAT_dom"/>
</dbReference>
<dbReference type="OrthoDB" id="43754at2157"/>
<dbReference type="CDD" id="cd04301">
    <property type="entry name" value="NAT_SF"/>
    <property type="match status" value="1"/>
</dbReference>
<dbReference type="EMBL" id="FNFT01000007">
    <property type="protein sequence ID" value="SDK32684.1"/>
    <property type="molecule type" value="Genomic_DNA"/>
</dbReference>
<name>A0A1G9B0N7_9EURY</name>
<evidence type="ECO:0000313" key="4">
    <source>
        <dbReference type="Proteomes" id="UP000326500"/>
    </source>
</evidence>
<dbReference type="AlphaFoldDB" id="A0A1G9B0N7"/>
<keyword evidence="1 3" id="KW-0808">Transferase</keyword>
<dbReference type="STRING" id="2200.GCA_001571405_01978"/>
<feature type="domain" description="N-acetyltransferase" evidence="2">
    <location>
        <begin position="58"/>
        <end position="203"/>
    </location>
</feature>
<dbReference type="RefSeq" id="WP_066958445.1">
    <property type="nucleotide sequence ID" value="NZ_BCNX01000010.1"/>
</dbReference>
<dbReference type="InterPro" id="IPR050769">
    <property type="entry name" value="NAT_camello-type"/>
</dbReference>
<gene>
    <name evidence="3" type="ORF">SAMN04488571_107110</name>
</gene>
<dbReference type="PANTHER" id="PTHR13947">
    <property type="entry name" value="GNAT FAMILY N-ACETYLTRANSFERASE"/>
    <property type="match status" value="1"/>
</dbReference>
<evidence type="ECO:0000259" key="2">
    <source>
        <dbReference type="PROSITE" id="PS51186"/>
    </source>
</evidence>
<dbReference type="SUPFAM" id="SSF55729">
    <property type="entry name" value="Acyl-CoA N-acyltransferases (Nat)"/>
    <property type="match status" value="1"/>
</dbReference>
<dbReference type="PANTHER" id="PTHR13947:SF37">
    <property type="entry name" value="LD18367P"/>
    <property type="match status" value="1"/>
</dbReference>
<dbReference type="Pfam" id="PF00583">
    <property type="entry name" value="Acetyltransf_1"/>
    <property type="match status" value="1"/>
</dbReference>